<proteinExistence type="predicted"/>
<reference evidence="1" key="1">
    <citation type="submission" date="2016-05" db="EMBL/GenBank/DDBJ databases">
        <authorList>
            <person name="Lavstsen T."/>
            <person name="Jespersen J.S."/>
        </authorList>
    </citation>
    <scope>NUCLEOTIDE SEQUENCE</scope>
    <source>
        <tissue evidence="1">Brain</tissue>
    </source>
</reference>
<reference evidence="1" key="2">
    <citation type="submission" date="2016-06" db="EMBL/GenBank/DDBJ databases">
        <title>The genome of a short-lived fish provides insights into sex chromosome evolution and the genetic control of aging.</title>
        <authorList>
            <person name="Reichwald K."/>
            <person name="Felder M."/>
            <person name="Petzold A."/>
            <person name="Koch P."/>
            <person name="Groth M."/>
            <person name="Platzer M."/>
        </authorList>
    </citation>
    <scope>NUCLEOTIDE SEQUENCE</scope>
    <source>
        <tissue evidence="1">Brain</tissue>
    </source>
</reference>
<dbReference type="EMBL" id="HAEG01007283">
    <property type="protein sequence ID" value="SBR78872.1"/>
    <property type="molecule type" value="Transcribed_RNA"/>
</dbReference>
<dbReference type="AlphaFoldDB" id="A0A1A8PCX8"/>
<protein>
    <submittedName>
        <fullName evidence="1">Uncharacterized protein</fullName>
    </submittedName>
</protein>
<name>A0A1A8PCX8_9TELE</name>
<organism evidence="1">
    <name type="scientific">Nothobranchius pienaari</name>
    <dbReference type="NCBI Taxonomy" id="704102"/>
    <lineage>
        <taxon>Eukaryota</taxon>
        <taxon>Metazoa</taxon>
        <taxon>Chordata</taxon>
        <taxon>Craniata</taxon>
        <taxon>Vertebrata</taxon>
        <taxon>Euteleostomi</taxon>
        <taxon>Actinopterygii</taxon>
        <taxon>Neopterygii</taxon>
        <taxon>Teleostei</taxon>
        <taxon>Neoteleostei</taxon>
        <taxon>Acanthomorphata</taxon>
        <taxon>Ovalentaria</taxon>
        <taxon>Atherinomorphae</taxon>
        <taxon>Cyprinodontiformes</taxon>
        <taxon>Nothobranchiidae</taxon>
        <taxon>Nothobranchius</taxon>
    </lineage>
</organism>
<accession>A0A1A8PCX8</accession>
<gene>
    <name evidence="1" type="primary">Nfu_g_1_018598</name>
</gene>
<feature type="non-terminal residue" evidence="1">
    <location>
        <position position="87"/>
    </location>
</feature>
<evidence type="ECO:0000313" key="1">
    <source>
        <dbReference type="EMBL" id="SBR78872.1"/>
    </source>
</evidence>
<sequence>MGKTNGQWPVSVLAPSRVLQSPKAHFNITCNLSMHTHIHMLVVMSYIIATAALGCTDRNEAAKHWHHELRRVKCQKDGQDSNLQPSG</sequence>